<gene>
    <name evidence="5" type="ORF">PHJA_001938000</name>
</gene>
<keyword evidence="3" id="KW-0375">Hydrogen ion transport</keyword>
<evidence type="ECO:0000256" key="3">
    <source>
        <dbReference type="ARBA" id="ARBA00022781"/>
    </source>
</evidence>
<evidence type="ECO:0000256" key="1">
    <source>
        <dbReference type="ARBA" id="ARBA00010148"/>
    </source>
</evidence>
<comment type="caution">
    <text evidence="5">The sequence shown here is derived from an EMBL/GenBank/DDBJ whole genome shotgun (WGS) entry which is preliminary data.</text>
</comment>
<dbReference type="EMBL" id="BMAC01000507">
    <property type="protein sequence ID" value="GFP97939.1"/>
    <property type="molecule type" value="Genomic_DNA"/>
</dbReference>
<dbReference type="Pfam" id="PF01990">
    <property type="entry name" value="ATP-synt_F"/>
    <property type="match status" value="1"/>
</dbReference>
<proteinExistence type="inferred from homology"/>
<evidence type="ECO:0000256" key="2">
    <source>
        <dbReference type="ARBA" id="ARBA00022448"/>
    </source>
</evidence>
<dbReference type="InterPro" id="IPR008218">
    <property type="entry name" value="ATPase_V1-cplx_f_g_su"/>
</dbReference>
<keyword evidence="2" id="KW-0813">Transport</keyword>
<dbReference type="Proteomes" id="UP000653305">
    <property type="component" value="Unassembled WGS sequence"/>
</dbReference>
<dbReference type="GO" id="GO:0016020">
    <property type="term" value="C:membrane"/>
    <property type="evidence" value="ECO:0007669"/>
    <property type="project" value="TreeGrafter"/>
</dbReference>
<dbReference type="PANTHER" id="PTHR13861">
    <property type="entry name" value="VACUOLAR ATP SYNTHASE SUBUNIT F"/>
    <property type="match status" value="1"/>
</dbReference>
<reference evidence="5" key="1">
    <citation type="submission" date="2020-07" db="EMBL/GenBank/DDBJ databases">
        <title>Ethylene signaling mediates host invasion by parasitic plants.</title>
        <authorList>
            <person name="Yoshida S."/>
        </authorList>
    </citation>
    <scope>NUCLEOTIDE SEQUENCE</scope>
    <source>
        <strain evidence="5">Okayama</strain>
    </source>
</reference>
<evidence type="ECO:0000313" key="5">
    <source>
        <dbReference type="EMBL" id="GFP97939.1"/>
    </source>
</evidence>
<dbReference type="SUPFAM" id="SSF159468">
    <property type="entry name" value="AtpF-like"/>
    <property type="match status" value="1"/>
</dbReference>
<evidence type="ECO:0000313" key="6">
    <source>
        <dbReference type="Proteomes" id="UP000653305"/>
    </source>
</evidence>
<name>A0A830CFV4_9LAMI</name>
<dbReference type="PANTHER" id="PTHR13861:SF2">
    <property type="entry name" value="V-TYPE PROTON ATPASE SUBUNIT F"/>
    <property type="match status" value="1"/>
</dbReference>
<evidence type="ECO:0000256" key="4">
    <source>
        <dbReference type="ARBA" id="ARBA00023065"/>
    </source>
</evidence>
<accession>A0A830CFV4</accession>
<dbReference type="OrthoDB" id="10261947at2759"/>
<keyword evidence="4" id="KW-0406">Ion transport</keyword>
<dbReference type="Gene3D" id="3.40.50.10580">
    <property type="entry name" value="ATPase, V1 complex, subunit F"/>
    <property type="match status" value="1"/>
</dbReference>
<dbReference type="InterPro" id="IPR036906">
    <property type="entry name" value="ATPase_V1_fsu_sf"/>
</dbReference>
<organism evidence="5 6">
    <name type="scientific">Phtheirospermum japonicum</name>
    <dbReference type="NCBI Taxonomy" id="374723"/>
    <lineage>
        <taxon>Eukaryota</taxon>
        <taxon>Viridiplantae</taxon>
        <taxon>Streptophyta</taxon>
        <taxon>Embryophyta</taxon>
        <taxon>Tracheophyta</taxon>
        <taxon>Spermatophyta</taxon>
        <taxon>Magnoliopsida</taxon>
        <taxon>eudicotyledons</taxon>
        <taxon>Gunneridae</taxon>
        <taxon>Pentapetalae</taxon>
        <taxon>asterids</taxon>
        <taxon>lamiids</taxon>
        <taxon>Lamiales</taxon>
        <taxon>Orobanchaceae</taxon>
        <taxon>Orobanchaceae incertae sedis</taxon>
        <taxon>Phtheirospermum</taxon>
    </lineage>
</organism>
<sequence length="120" mass="13867">MKQIQDAFQEFTTRDETAIVLISQYIPNMIRFLVDNYNNKQVPSILEIPSKDHLYDVAHGSVLSKVKFIKDRISDIWEMLEIVEVCVCVCVRARVLRLFHDKPVATVLYFTSAETAYPEG</sequence>
<comment type="similarity">
    <text evidence="1">Belongs to the V-ATPase F subunit family.</text>
</comment>
<dbReference type="GO" id="GO:0046961">
    <property type="term" value="F:proton-transporting ATPase activity, rotational mechanism"/>
    <property type="evidence" value="ECO:0007669"/>
    <property type="project" value="InterPro"/>
</dbReference>
<dbReference type="AlphaFoldDB" id="A0A830CFV4"/>
<keyword evidence="6" id="KW-1185">Reference proteome</keyword>
<protein>
    <submittedName>
        <fullName evidence="5">V-type proton ATPase subunit f</fullName>
    </submittedName>
</protein>